<dbReference type="Proteomes" id="UP001275932">
    <property type="component" value="Unassembled WGS sequence"/>
</dbReference>
<feature type="signal peptide" evidence="1">
    <location>
        <begin position="1"/>
        <end position="22"/>
    </location>
</feature>
<keyword evidence="3" id="KW-1185">Reference proteome</keyword>
<sequence>MRKILQFIICSAAIATAVCARAGTIFDMYEQRPADIQNYRTQHPRYWRDCDMSTLDFYELLHLYKLGIITESQYAGSIMYASRNEDLCRAIYNGRIIDLKRDLILSEKTIRAALNRSQLRVFYANLLYTIPASERIGELDEYLRGEHFHHNSPQNLLEIISCAGRIFY</sequence>
<evidence type="ECO:0000256" key="1">
    <source>
        <dbReference type="SAM" id="SignalP"/>
    </source>
</evidence>
<comment type="caution">
    <text evidence="2">The sequence shown here is derived from an EMBL/GenBank/DDBJ whole genome shotgun (WGS) entry which is preliminary data.</text>
</comment>
<accession>A0ABU4WH26</accession>
<dbReference type="EMBL" id="JALBUT010000007">
    <property type="protein sequence ID" value="MDX8415852.1"/>
    <property type="molecule type" value="Genomic_DNA"/>
</dbReference>
<name>A0ABU4WH26_9BACT</name>
<keyword evidence="1" id="KW-0732">Signal</keyword>
<gene>
    <name evidence="2" type="ORF">MOX91_06650</name>
</gene>
<proteinExistence type="predicted"/>
<evidence type="ECO:0000313" key="2">
    <source>
        <dbReference type="EMBL" id="MDX8415852.1"/>
    </source>
</evidence>
<reference evidence="2 3" key="1">
    <citation type="submission" date="2022-03" db="EMBL/GenBank/DDBJ databases">
        <title>Novel taxa within the pig intestine.</title>
        <authorList>
            <person name="Wylensek D."/>
            <person name="Bishof K."/>
            <person name="Afrizal A."/>
            <person name="Clavel T."/>
        </authorList>
    </citation>
    <scope>NUCLEOTIDE SEQUENCE [LARGE SCALE GENOMIC DNA]</scope>
    <source>
        <strain evidence="2 3">CLA-KB-P66</strain>
    </source>
</reference>
<evidence type="ECO:0000313" key="3">
    <source>
        <dbReference type="Proteomes" id="UP001275932"/>
    </source>
</evidence>
<feature type="chain" id="PRO_5046433311" evidence="1">
    <location>
        <begin position="23"/>
        <end position="168"/>
    </location>
</feature>
<protein>
    <submittedName>
        <fullName evidence="2">Uncharacterized protein</fullName>
    </submittedName>
</protein>
<organism evidence="2 3">
    <name type="scientific">Intestinicryptomonas porci</name>
    <dbReference type="NCBI Taxonomy" id="2926320"/>
    <lineage>
        <taxon>Bacteria</taxon>
        <taxon>Pseudomonadati</taxon>
        <taxon>Verrucomicrobiota</taxon>
        <taxon>Opitutia</taxon>
        <taxon>Opitutales</taxon>
        <taxon>Intestinicryptomonaceae</taxon>
        <taxon>Intestinicryptomonas</taxon>
    </lineage>
</organism>
<dbReference type="RefSeq" id="WP_370397305.1">
    <property type="nucleotide sequence ID" value="NZ_JALBUT010000007.1"/>
</dbReference>